<protein>
    <submittedName>
        <fullName evidence="2">Uncharacterized protein</fullName>
    </submittedName>
</protein>
<name>A0A4U9WKR5_SERFO</name>
<keyword evidence="1" id="KW-0812">Transmembrane</keyword>
<evidence type="ECO:0000256" key="1">
    <source>
        <dbReference type="SAM" id="Phobius"/>
    </source>
</evidence>
<sequence>MILETGTVKGYFRNPFFQRALSQSFTYGCCCVFVTGVLQLLSDSFF</sequence>
<accession>A0A4U9WKR5</accession>
<dbReference type="AlphaFoldDB" id="A0A4U9WKR5"/>
<reference evidence="2" key="1">
    <citation type="submission" date="2019-05" db="EMBL/GenBank/DDBJ databases">
        <authorList>
            <consortium name="Pathogen Informatics"/>
        </authorList>
    </citation>
    <scope>NUCLEOTIDE SEQUENCE [LARGE SCALE GENOMIC DNA]</scope>
    <source>
        <strain evidence="2">NCTC12965</strain>
    </source>
</reference>
<feature type="transmembrane region" description="Helical" evidence="1">
    <location>
        <begin position="20"/>
        <end position="41"/>
    </location>
</feature>
<proteinExistence type="predicted"/>
<evidence type="ECO:0000313" key="2">
    <source>
        <dbReference type="EMBL" id="VTR60260.1"/>
    </source>
</evidence>
<organism evidence="2">
    <name type="scientific">Serratia fonticola</name>
    <dbReference type="NCBI Taxonomy" id="47917"/>
    <lineage>
        <taxon>Bacteria</taxon>
        <taxon>Pseudomonadati</taxon>
        <taxon>Pseudomonadota</taxon>
        <taxon>Gammaproteobacteria</taxon>
        <taxon>Enterobacterales</taxon>
        <taxon>Yersiniaceae</taxon>
        <taxon>Serratia</taxon>
    </lineage>
</organism>
<gene>
    <name evidence="2" type="ORF">NCTC12965_08424</name>
</gene>
<keyword evidence="1" id="KW-1133">Transmembrane helix</keyword>
<dbReference type="EMBL" id="CABEEZ010000164">
    <property type="protein sequence ID" value="VTR60260.1"/>
    <property type="molecule type" value="Genomic_DNA"/>
</dbReference>
<keyword evidence="1" id="KW-0472">Membrane</keyword>